<proteinExistence type="predicted"/>
<dbReference type="EMBL" id="BK014720">
    <property type="protein sequence ID" value="DAD69418.1"/>
    <property type="molecule type" value="Genomic_DNA"/>
</dbReference>
<accession>A0A8S5LHJ9</accession>
<sequence length="39" mass="4639">MKNFCSLHELRSVYSLSDLLSFHEVIVELNQMEQRNATR</sequence>
<organism evidence="1">
    <name type="scientific">Myoviridae sp. ctVDo27</name>
    <dbReference type="NCBI Taxonomy" id="2823548"/>
    <lineage>
        <taxon>Viruses</taxon>
        <taxon>Duplodnaviria</taxon>
        <taxon>Heunggongvirae</taxon>
        <taxon>Uroviricota</taxon>
        <taxon>Caudoviricetes</taxon>
    </lineage>
</organism>
<evidence type="ECO:0000313" key="1">
    <source>
        <dbReference type="EMBL" id="DAD69418.1"/>
    </source>
</evidence>
<protein>
    <submittedName>
        <fullName evidence="1">Uncharacterized protein</fullName>
    </submittedName>
</protein>
<name>A0A8S5LHJ9_9CAUD</name>
<reference evidence="1" key="1">
    <citation type="journal article" date="2021" name="Proc. Natl. Acad. Sci. U.S.A.">
        <title>A Catalog of Tens of Thousands of Viruses from Human Metagenomes Reveals Hidden Associations with Chronic Diseases.</title>
        <authorList>
            <person name="Tisza M.J."/>
            <person name="Buck C.B."/>
        </authorList>
    </citation>
    <scope>NUCLEOTIDE SEQUENCE</scope>
    <source>
        <strain evidence="1">CtVDo27</strain>
    </source>
</reference>